<gene>
    <name evidence="1" type="ORF">C4B59_04795</name>
</gene>
<organism evidence="1 2">
    <name type="scientific">Candidatus Methanogaster sp</name>
    <dbReference type="NCBI Taxonomy" id="3386292"/>
    <lineage>
        <taxon>Archaea</taxon>
        <taxon>Methanobacteriati</taxon>
        <taxon>Methanobacteriota</taxon>
        <taxon>Stenosarchaea group</taxon>
        <taxon>Methanomicrobia</taxon>
        <taxon>Methanosarcinales</taxon>
        <taxon>ANME-2 cluster</taxon>
        <taxon>Candidatus Methanogasteraceae</taxon>
        <taxon>Candidatus Methanogaster</taxon>
    </lineage>
</organism>
<dbReference type="Proteomes" id="UP000248329">
    <property type="component" value="Unassembled WGS sequence"/>
</dbReference>
<dbReference type="EMBL" id="PQXF01000006">
    <property type="protein sequence ID" value="PXF61273.1"/>
    <property type="molecule type" value="Genomic_DNA"/>
</dbReference>
<reference evidence="1" key="1">
    <citation type="submission" date="2018-01" db="EMBL/GenBank/DDBJ databases">
        <authorList>
            <person name="Krukenberg V."/>
        </authorList>
    </citation>
    <scope>NUCLEOTIDE SEQUENCE</scope>
    <source>
        <strain evidence="1">E20ANME2</strain>
    </source>
</reference>
<proteinExistence type="predicted"/>
<accession>A0AC61L4I9</accession>
<evidence type="ECO:0000313" key="2">
    <source>
        <dbReference type="Proteomes" id="UP000248329"/>
    </source>
</evidence>
<evidence type="ECO:0000313" key="1">
    <source>
        <dbReference type="EMBL" id="PXF61273.1"/>
    </source>
</evidence>
<protein>
    <submittedName>
        <fullName evidence="1">Uncharacterized protein</fullName>
    </submittedName>
</protein>
<comment type="caution">
    <text evidence="1">The sequence shown here is derived from an EMBL/GenBank/DDBJ whole genome shotgun (WGS) entry which is preliminary data.</text>
</comment>
<name>A0AC61L4I9_9EURY</name>
<sequence length="750" mass="85093">MKGSNVIDNPFQMNDWDIGKFLKVVLTIQLAVWGAIGLDVAGLQIPILRQFIGFIYLTFVPGILILRILKLHKLGNIETLLYTVGLSVASVMFIGLFMNVVYPFFGISRPISITPLIITISILVLILCIISYVRDKDYSNPSFIDVGEILSPPVLFLCLIPFLAIFGTYLVNFHHNNIILMLLIVILALIAVLIGFDKFIPKNLYPLAVFVTAISLLYHSSLISMYLVEWADLAGEYWISNTVVMNSIWDPTIYSTCNAMLSLVMLAPIYSVISYMSIAWVFKIIYPLLFSLVPLGLYRVFQKQTNEKISFLSCFFFMSMFTFYVAMLGLNRQQIAELFLVLLILSMIDENIDKTHRSFLFIVFGVSLAVSHYALSYIYMACLIAAWLLLALAENHEIQKMRDNLHHKFSRYKDGKLAGNPISSKRKNRTISSTFILIFVVFTLTWYMYVSNSSAFNAAVSICGHIVSSIFTEFLDPGATQGLDIILMTPETPLGYLNKAVHFTTQFFIAVGIVVSLLKWKERDFNAEYFAFSIPFFGMCIASIIVPHFAASINTTRLYHIILLFLAPFCVIGGMWMLRVLSMSVRASWTSKSVRNSLRELYIFFVIYLFFNSGLIYEIAGNPSSFSLNQTAVNCPHFELQEVDAATWLTDNKVANIIAYSDLYNSYLFQMLTGHLSPLQGTDEVITPTAYRAYFFLGKENIIDGNIRLNDPMNSRMNYTLAPLQNLTFYNTLLNSNKIYNNGNAQVYYQ</sequence>